<organism evidence="1 2">
    <name type="scientific">Caballeronia grimmiae</name>
    <dbReference type="NCBI Taxonomy" id="1071679"/>
    <lineage>
        <taxon>Bacteria</taxon>
        <taxon>Pseudomonadati</taxon>
        <taxon>Pseudomonadota</taxon>
        <taxon>Betaproteobacteria</taxon>
        <taxon>Burkholderiales</taxon>
        <taxon>Burkholderiaceae</taxon>
        <taxon>Caballeronia</taxon>
    </lineage>
</organism>
<proteinExistence type="predicted"/>
<evidence type="ECO:0000313" key="1">
    <source>
        <dbReference type="EMBL" id="GGD87694.1"/>
    </source>
</evidence>
<dbReference type="EMBL" id="BMEG01000009">
    <property type="protein sequence ID" value="GGD87694.1"/>
    <property type="molecule type" value="Genomic_DNA"/>
</dbReference>
<dbReference type="Proteomes" id="UP000597138">
    <property type="component" value="Unassembled WGS sequence"/>
</dbReference>
<evidence type="ECO:0008006" key="3">
    <source>
        <dbReference type="Google" id="ProtNLM"/>
    </source>
</evidence>
<evidence type="ECO:0000313" key="2">
    <source>
        <dbReference type="Proteomes" id="UP000597138"/>
    </source>
</evidence>
<reference evidence="2" key="1">
    <citation type="journal article" date="2019" name="Int. J. Syst. Evol. Microbiol.">
        <title>The Global Catalogue of Microorganisms (GCM) 10K type strain sequencing project: providing services to taxonomists for standard genome sequencing and annotation.</title>
        <authorList>
            <consortium name="The Broad Institute Genomics Platform"/>
            <consortium name="The Broad Institute Genome Sequencing Center for Infectious Disease"/>
            <person name="Wu L."/>
            <person name="Ma J."/>
        </authorList>
    </citation>
    <scope>NUCLEOTIDE SEQUENCE [LARGE SCALE GENOMIC DNA]</scope>
    <source>
        <strain evidence="2">CGMCC 1.11013</strain>
    </source>
</reference>
<accession>A0ABQ1RYW0</accession>
<protein>
    <recommendedName>
        <fullName evidence="3">Transposase</fullName>
    </recommendedName>
</protein>
<sequence>MAWDDNEISTSIESTLDNAVTTRMLTGLNIVKELECGYPRNNGADARDLRRTAGTR</sequence>
<name>A0ABQ1RYW0_9BURK</name>
<comment type="caution">
    <text evidence="1">The sequence shown here is derived from an EMBL/GenBank/DDBJ whole genome shotgun (WGS) entry which is preliminary data.</text>
</comment>
<gene>
    <name evidence="1" type="ORF">GCM10010985_47860</name>
</gene>
<keyword evidence="2" id="KW-1185">Reference proteome</keyword>